<comment type="caution">
    <text evidence="3">The sequence shown here is derived from an EMBL/GenBank/DDBJ whole genome shotgun (WGS) entry which is preliminary data.</text>
</comment>
<sequence length="216" mass="24582">MEYANSKKLFSPPWDLQEWAASDDRVRGGRSTSCLSRTPHGVLFHGNLDIKALGGAGFASQKTVSTEKTWDLSDYDGLELDVHACDSKRYTVAVTDEIPERRPDGREQSALIWEVDFCPEHTDGVFRVKWSELRPTYRGKEVPVARPLDLSRVRRFRIMIRSFFGAQEGAFQMEVRSIGVFRALYQDEENTEYMNEKGWATEEGEDDLLCGCCGIL</sequence>
<dbReference type="SUPFAM" id="SSF49785">
    <property type="entry name" value="Galactose-binding domain-like"/>
    <property type="match status" value="1"/>
</dbReference>
<dbReference type="GO" id="GO:0010257">
    <property type="term" value="P:NADH dehydrogenase complex assembly"/>
    <property type="evidence" value="ECO:0007669"/>
    <property type="project" value="TreeGrafter"/>
</dbReference>
<protein>
    <submittedName>
        <fullName evidence="3">CIA30-domain-containing protein</fullName>
    </submittedName>
</protein>
<organism evidence="3 4">
    <name type="scientific">Aspergillus campestris (strain IBT 28561)</name>
    <dbReference type="NCBI Taxonomy" id="1392248"/>
    <lineage>
        <taxon>Eukaryota</taxon>
        <taxon>Fungi</taxon>
        <taxon>Dikarya</taxon>
        <taxon>Ascomycota</taxon>
        <taxon>Pezizomycotina</taxon>
        <taxon>Eurotiomycetes</taxon>
        <taxon>Eurotiomycetidae</taxon>
        <taxon>Eurotiales</taxon>
        <taxon>Aspergillaceae</taxon>
        <taxon>Aspergillus</taxon>
        <taxon>Aspergillus subgen. Circumdati</taxon>
    </lineage>
</organism>
<dbReference type="PANTHER" id="PTHR13194:SF19">
    <property type="entry name" value="NAD(P)-BINDING ROSSMANN-FOLD SUPERFAMILY PROTEIN"/>
    <property type="match status" value="1"/>
</dbReference>
<gene>
    <name evidence="3" type="ORF">P168DRAFT_302537</name>
</gene>
<dbReference type="Pfam" id="PF08547">
    <property type="entry name" value="CIA30"/>
    <property type="match status" value="1"/>
</dbReference>
<dbReference type="InterPro" id="IPR039131">
    <property type="entry name" value="NDUFAF1"/>
</dbReference>
<comment type="similarity">
    <text evidence="1">Belongs to the CIA30 family.</text>
</comment>
<proteinExistence type="inferred from homology"/>
<dbReference type="EMBL" id="MSFM01000002">
    <property type="protein sequence ID" value="PKY07653.1"/>
    <property type="molecule type" value="Genomic_DNA"/>
</dbReference>
<dbReference type="RefSeq" id="XP_024696247.1">
    <property type="nucleotide sequence ID" value="XM_024838668.1"/>
</dbReference>
<evidence type="ECO:0000256" key="1">
    <source>
        <dbReference type="ARBA" id="ARBA00007884"/>
    </source>
</evidence>
<dbReference type="GO" id="GO:0051082">
    <property type="term" value="F:unfolded protein binding"/>
    <property type="evidence" value="ECO:0007669"/>
    <property type="project" value="TreeGrafter"/>
</dbReference>
<evidence type="ECO:0000313" key="4">
    <source>
        <dbReference type="Proteomes" id="UP000234254"/>
    </source>
</evidence>
<dbReference type="Proteomes" id="UP000234254">
    <property type="component" value="Unassembled WGS sequence"/>
</dbReference>
<dbReference type="PANTHER" id="PTHR13194">
    <property type="entry name" value="COMPLEX I INTERMEDIATE-ASSOCIATED PROTEIN 30"/>
    <property type="match status" value="1"/>
</dbReference>
<evidence type="ECO:0000313" key="3">
    <source>
        <dbReference type="EMBL" id="PKY07653.1"/>
    </source>
</evidence>
<dbReference type="InterPro" id="IPR013857">
    <property type="entry name" value="NADH-UbQ_OxRdtase-assoc_prot30"/>
</dbReference>
<feature type="domain" description="NADH:ubiquinone oxidoreductase intermediate-associated protein 30" evidence="2">
    <location>
        <begin position="10"/>
        <end position="175"/>
    </location>
</feature>
<keyword evidence="4" id="KW-1185">Reference proteome</keyword>
<dbReference type="InterPro" id="IPR008979">
    <property type="entry name" value="Galactose-bd-like_sf"/>
</dbReference>
<name>A0A2I1DCQ4_ASPC2</name>
<dbReference type="AlphaFoldDB" id="A0A2I1DCQ4"/>
<dbReference type="VEuPathDB" id="FungiDB:P168DRAFT_302537"/>
<dbReference type="GeneID" id="36546192"/>
<evidence type="ECO:0000259" key="2">
    <source>
        <dbReference type="Pfam" id="PF08547"/>
    </source>
</evidence>
<reference evidence="3" key="1">
    <citation type="submission" date="2016-12" db="EMBL/GenBank/DDBJ databases">
        <title>The genomes of Aspergillus section Nigri reveals drivers in fungal speciation.</title>
        <authorList>
            <consortium name="DOE Joint Genome Institute"/>
            <person name="Vesth T.C."/>
            <person name="Nybo J."/>
            <person name="Theobald S."/>
            <person name="Brandl J."/>
            <person name="Frisvad J.C."/>
            <person name="Nielsen K.F."/>
            <person name="Lyhne E.K."/>
            <person name="Kogle M.E."/>
            <person name="Kuo A."/>
            <person name="Riley R."/>
            <person name="Clum A."/>
            <person name="Nolan M."/>
            <person name="Lipzen A."/>
            <person name="Salamov A."/>
            <person name="Henrissat B."/>
            <person name="Wiebenga A."/>
            <person name="De vries R.P."/>
            <person name="Grigoriev I.V."/>
            <person name="Mortensen U.H."/>
            <person name="Andersen M.R."/>
            <person name="Baker S.E."/>
        </authorList>
    </citation>
    <scope>NUCLEOTIDE SEQUENCE</scope>
    <source>
        <strain evidence="3">IBT 28561</strain>
    </source>
</reference>
<accession>A0A2I1DCQ4</accession>
<dbReference type="OrthoDB" id="426386at2759"/>